<evidence type="ECO:0000313" key="3">
    <source>
        <dbReference type="Proteomes" id="UP001301769"/>
    </source>
</evidence>
<keyword evidence="1" id="KW-1133">Transmembrane helix</keyword>
<gene>
    <name evidence="2" type="ORF">QBC37DRAFT_414864</name>
</gene>
<keyword evidence="1" id="KW-0472">Membrane</keyword>
<protein>
    <submittedName>
        <fullName evidence="2">Uncharacterized protein</fullName>
    </submittedName>
</protein>
<accession>A0AAN6YFW4</accession>
<feature type="transmembrane region" description="Helical" evidence="1">
    <location>
        <begin position="29"/>
        <end position="55"/>
    </location>
</feature>
<proteinExistence type="predicted"/>
<name>A0AAN6YFW4_9PEZI</name>
<evidence type="ECO:0000313" key="2">
    <source>
        <dbReference type="EMBL" id="KAK4217336.1"/>
    </source>
</evidence>
<dbReference type="EMBL" id="MU858060">
    <property type="protein sequence ID" value="KAK4217336.1"/>
    <property type="molecule type" value="Genomic_DNA"/>
</dbReference>
<reference evidence="2" key="1">
    <citation type="journal article" date="2023" name="Mol. Phylogenet. Evol.">
        <title>Genome-scale phylogeny and comparative genomics of the fungal order Sordariales.</title>
        <authorList>
            <person name="Hensen N."/>
            <person name="Bonometti L."/>
            <person name="Westerberg I."/>
            <person name="Brannstrom I.O."/>
            <person name="Guillou S."/>
            <person name="Cros-Aarteil S."/>
            <person name="Calhoun S."/>
            <person name="Haridas S."/>
            <person name="Kuo A."/>
            <person name="Mondo S."/>
            <person name="Pangilinan J."/>
            <person name="Riley R."/>
            <person name="LaButti K."/>
            <person name="Andreopoulos B."/>
            <person name="Lipzen A."/>
            <person name="Chen C."/>
            <person name="Yan M."/>
            <person name="Daum C."/>
            <person name="Ng V."/>
            <person name="Clum A."/>
            <person name="Steindorff A."/>
            <person name="Ohm R.A."/>
            <person name="Martin F."/>
            <person name="Silar P."/>
            <person name="Natvig D.O."/>
            <person name="Lalanne C."/>
            <person name="Gautier V."/>
            <person name="Ament-Velasquez S.L."/>
            <person name="Kruys A."/>
            <person name="Hutchinson M.I."/>
            <person name="Powell A.J."/>
            <person name="Barry K."/>
            <person name="Miller A.N."/>
            <person name="Grigoriev I.V."/>
            <person name="Debuchy R."/>
            <person name="Gladieux P."/>
            <person name="Hiltunen Thoren M."/>
            <person name="Johannesson H."/>
        </authorList>
    </citation>
    <scope>NUCLEOTIDE SEQUENCE</scope>
    <source>
        <strain evidence="2">PSN293</strain>
    </source>
</reference>
<comment type="caution">
    <text evidence="2">The sequence shown here is derived from an EMBL/GenBank/DDBJ whole genome shotgun (WGS) entry which is preliminary data.</text>
</comment>
<sequence length="100" mass="11020">MMVLVTVSATVTATATVTSYVGKESHKIFLVTFLFALLPWFLRLLLCSCPSLLLLSSHQDPIRSHRSATVPHPPLTLMALCHPCLDALIILFPFLPISFS</sequence>
<reference evidence="2" key="2">
    <citation type="submission" date="2023-05" db="EMBL/GenBank/DDBJ databases">
        <authorList>
            <consortium name="Lawrence Berkeley National Laboratory"/>
            <person name="Steindorff A."/>
            <person name="Hensen N."/>
            <person name="Bonometti L."/>
            <person name="Westerberg I."/>
            <person name="Brannstrom I.O."/>
            <person name="Guillou S."/>
            <person name="Cros-Aarteil S."/>
            <person name="Calhoun S."/>
            <person name="Haridas S."/>
            <person name="Kuo A."/>
            <person name="Mondo S."/>
            <person name="Pangilinan J."/>
            <person name="Riley R."/>
            <person name="Labutti K."/>
            <person name="Andreopoulos B."/>
            <person name="Lipzen A."/>
            <person name="Chen C."/>
            <person name="Yanf M."/>
            <person name="Daum C."/>
            <person name="Ng V."/>
            <person name="Clum A."/>
            <person name="Ohm R."/>
            <person name="Martin F."/>
            <person name="Silar P."/>
            <person name="Natvig D."/>
            <person name="Lalanne C."/>
            <person name="Gautier V."/>
            <person name="Ament-Velasquez S.L."/>
            <person name="Kruys A."/>
            <person name="Hutchinson M.I."/>
            <person name="Powell A.J."/>
            <person name="Barry K."/>
            <person name="Miller A.N."/>
            <person name="Grigoriev I.V."/>
            <person name="Debuchy R."/>
            <person name="Gladieux P."/>
            <person name="Thoren M.H."/>
            <person name="Johannesson H."/>
        </authorList>
    </citation>
    <scope>NUCLEOTIDE SEQUENCE</scope>
    <source>
        <strain evidence="2">PSN293</strain>
    </source>
</reference>
<organism evidence="2 3">
    <name type="scientific">Rhypophila decipiens</name>
    <dbReference type="NCBI Taxonomy" id="261697"/>
    <lineage>
        <taxon>Eukaryota</taxon>
        <taxon>Fungi</taxon>
        <taxon>Dikarya</taxon>
        <taxon>Ascomycota</taxon>
        <taxon>Pezizomycotina</taxon>
        <taxon>Sordariomycetes</taxon>
        <taxon>Sordariomycetidae</taxon>
        <taxon>Sordariales</taxon>
        <taxon>Naviculisporaceae</taxon>
        <taxon>Rhypophila</taxon>
    </lineage>
</organism>
<dbReference type="Proteomes" id="UP001301769">
    <property type="component" value="Unassembled WGS sequence"/>
</dbReference>
<evidence type="ECO:0000256" key="1">
    <source>
        <dbReference type="SAM" id="Phobius"/>
    </source>
</evidence>
<keyword evidence="3" id="KW-1185">Reference proteome</keyword>
<feature type="transmembrane region" description="Helical" evidence="1">
    <location>
        <begin position="75"/>
        <end position="95"/>
    </location>
</feature>
<keyword evidence="1" id="KW-0812">Transmembrane</keyword>
<dbReference type="AlphaFoldDB" id="A0AAN6YFW4"/>